<proteinExistence type="predicted"/>
<feature type="region of interest" description="Disordered" evidence="1">
    <location>
        <begin position="86"/>
        <end position="107"/>
    </location>
</feature>
<organism evidence="2">
    <name type="scientific">Toxoplasma gondii (strain ATCC 50861 / VEG)</name>
    <dbReference type="NCBI Taxonomy" id="432359"/>
    <lineage>
        <taxon>Eukaryota</taxon>
        <taxon>Sar</taxon>
        <taxon>Alveolata</taxon>
        <taxon>Apicomplexa</taxon>
        <taxon>Conoidasida</taxon>
        <taxon>Coccidia</taxon>
        <taxon>Eucoccidiorida</taxon>
        <taxon>Eimeriorina</taxon>
        <taxon>Sarcocystidae</taxon>
        <taxon>Toxoplasma</taxon>
    </lineage>
</organism>
<reference evidence="2" key="1">
    <citation type="journal article" date="2015" name="PLoS ONE">
        <title>Comprehensive Evaluation of Toxoplasma gondii VEG and Neospora caninum LIV Genomes with Tachyzoite Stage Transcriptome and Proteome Defines Novel Transcript Features.</title>
        <authorList>
            <person name="Ramaprasad A."/>
            <person name="Mourier T."/>
            <person name="Naeem R."/>
            <person name="Malas T.B."/>
            <person name="Moussa E."/>
            <person name="Panigrahi A."/>
            <person name="Vermont S.J."/>
            <person name="Otto T.D."/>
            <person name="Wastling J."/>
            <person name="Pain A."/>
        </authorList>
    </citation>
    <scope>NUCLEOTIDE SEQUENCE</scope>
    <source>
        <strain evidence="2">VEG</strain>
    </source>
</reference>
<name>A0A0F7URF2_TOXGV</name>
<evidence type="ECO:0000313" key="2">
    <source>
        <dbReference type="EMBL" id="CEL72825.1"/>
    </source>
</evidence>
<protein>
    <submittedName>
        <fullName evidence="2">Uncharacterized protein</fullName>
    </submittedName>
</protein>
<feature type="compositionally biased region" description="Polar residues" evidence="1">
    <location>
        <begin position="96"/>
        <end position="107"/>
    </location>
</feature>
<dbReference type="AlphaFoldDB" id="A0A0F7URF2"/>
<dbReference type="EMBL" id="LN714494">
    <property type="protein sequence ID" value="CEL72825.1"/>
    <property type="molecule type" value="Genomic_DNA"/>
</dbReference>
<accession>A0A0F7URF2</accession>
<evidence type="ECO:0000256" key="1">
    <source>
        <dbReference type="SAM" id="MobiDB-lite"/>
    </source>
</evidence>
<gene>
    <name evidence="2" type="ORF">BN1205_034740</name>
</gene>
<sequence>MSDAGAEAVPPGGPQPSMCQDAVERMLDGLAVVGRVFRGAYTTGASCVRQVSYSVKETVLQNWDRCTGKWDTEASRPPKVREGVVYFSGGEESDDGATTSRSTESSA</sequence>